<evidence type="ECO:0000313" key="2">
    <source>
        <dbReference type="EMBL" id="KAF7141793.1"/>
    </source>
</evidence>
<dbReference type="Proteomes" id="UP000626092">
    <property type="component" value="Unassembled WGS sequence"/>
</dbReference>
<name>A0A834H5G1_RHOSS</name>
<dbReference type="AlphaFoldDB" id="A0A834H5G1"/>
<proteinExistence type="predicted"/>
<accession>A0A834H5G1</accession>
<evidence type="ECO:0000256" key="1">
    <source>
        <dbReference type="SAM" id="Phobius"/>
    </source>
</evidence>
<sequence>MNSYSRCQRGCGSPKEGMEAYGEMEYGEKLIPSSSPPPSKLPRRQKLISLQHFLSPMSALSYVSSVLASKRNKQLKYLSFHGPLSFGGLAVVAHVLHQPILDPKTDQVSKLSITMMICRS</sequence>
<comment type="caution">
    <text evidence="2">The sequence shown here is derived from an EMBL/GenBank/DDBJ whole genome shotgun (WGS) entry which is preliminary data.</text>
</comment>
<evidence type="ECO:0000313" key="3">
    <source>
        <dbReference type="Proteomes" id="UP000626092"/>
    </source>
</evidence>
<keyword evidence="1" id="KW-0812">Transmembrane</keyword>
<reference evidence="2" key="1">
    <citation type="submission" date="2019-11" db="EMBL/GenBank/DDBJ databases">
        <authorList>
            <person name="Liu Y."/>
            <person name="Hou J."/>
            <person name="Li T.-Q."/>
            <person name="Guan C.-H."/>
            <person name="Wu X."/>
            <person name="Wu H.-Z."/>
            <person name="Ling F."/>
            <person name="Zhang R."/>
            <person name="Shi X.-G."/>
            <person name="Ren J.-P."/>
            <person name="Chen E.-F."/>
            <person name="Sun J.-M."/>
        </authorList>
    </citation>
    <scope>NUCLEOTIDE SEQUENCE</scope>
    <source>
        <strain evidence="2">Adult_tree_wgs_1</strain>
        <tissue evidence="2">Leaves</tissue>
    </source>
</reference>
<keyword evidence="1" id="KW-0472">Membrane</keyword>
<dbReference type="EMBL" id="WJXA01000006">
    <property type="protein sequence ID" value="KAF7141793.1"/>
    <property type="molecule type" value="Genomic_DNA"/>
</dbReference>
<keyword evidence="1" id="KW-1133">Transmembrane helix</keyword>
<organism evidence="2 3">
    <name type="scientific">Rhododendron simsii</name>
    <name type="common">Sims's rhododendron</name>
    <dbReference type="NCBI Taxonomy" id="118357"/>
    <lineage>
        <taxon>Eukaryota</taxon>
        <taxon>Viridiplantae</taxon>
        <taxon>Streptophyta</taxon>
        <taxon>Embryophyta</taxon>
        <taxon>Tracheophyta</taxon>
        <taxon>Spermatophyta</taxon>
        <taxon>Magnoliopsida</taxon>
        <taxon>eudicotyledons</taxon>
        <taxon>Gunneridae</taxon>
        <taxon>Pentapetalae</taxon>
        <taxon>asterids</taxon>
        <taxon>Ericales</taxon>
        <taxon>Ericaceae</taxon>
        <taxon>Ericoideae</taxon>
        <taxon>Rhodoreae</taxon>
        <taxon>Rhododendron</taxon>
    </lineage>
</organism>
<protein>
    <submittedName>
        <fullName evidence="2">Uncharacterized protein</fullName>
    </submittedName>
</protein>
<feature type="transmembrane region" description="Helical" evidence="1">
    <location>
        <begin position="77"/>
        <end position="96"/>
    </location>
</feature>
<dbReference type="OrthoDB" id="1742244at2759"/>
<gene>
    <name evidence="2" type="ORF">RHSIM_Rhsim06G0145200</name>
</gene>
<keyword evidence="3" id="KW-1185">Reference proteome</keyword>